<accession>F2K420</accession>
<dbReference type="EMBL" id="CP002583">
    <property type="protein sequence ID" value="ADZ91362.1"/>
    <property type="molecule type" value="Genomic_DNA"/>
</dbReference>
<dbReference type="AlphaFoldDB" id="F2K420"/>
<dbReference type="PATRIC" id="fig|717774.3.peg.2180"/>
<evidence type="ECO:0000313" key="1">
    <source>
        <dbReference type="EMBL" id="ADZ91362.1"/>
    </source>
</evidence>
<protein>
    <submittedName>
        <fullName evidence="1">Uncharacterized protein</fullName>
    </submittedName>
</protein>
<name>F2K420_MARM1</name>
<keyword evidence="2" id="KW-1185">Reference proteome</keyword>
<organism evidence="1 2">
    <name type="scientific">Marinomonas mediterranea (strain ATCC 700492 / JCM 21426 / NBRC 103028 / MMB-1)</name>
    <dbReference type="NCBI Taxonomy" id="717774"/>
    <lineage>
        <taxon>Bacteria</taxon>
        <taxon>Pseudomonadati</taxon>
        <taxon>Pseudomonadota</taxon>
        <taxon>Gammaproteobacteria</taxon>
        <taxon>Oceanospirillales</taxon>
        <taxon>Oceanospirillaceae</taxon>
        <taxon>Marinomonas</taxon>
    </lineage>
</organism>
<gene>
    <name evidence="1" type="ordered locus">Marme_2118</name>
</gene>
<sequence length="146" mass="17157">MTTLFKIELPLPNIKEKEMDIVDTKLSKSILKLKKFETIGKSEQINLLNELIYQFKDCDFVYVESPTNKNKIFDSYFNINRILSNNRASIITSYLKVFKNALNNIYHQKDQIPSHELEKILLILPLVTEKVLNIPYSYKEELEISI</sequence>
<dbReference type="KEGG" id="mme:Marme_2118"/>
<dbReference type="STRING" id="717774.Marme_2118"/>
<dbReference type="RefSeq" id="WP_013661267.1">
    <property type="nucleotide sequence ID" value="NC_015276.1"/>
</dbReference>
<dbReference type="HOGENOM" id="CLU_1775207_0_0_6"/>
<evidence type="ECO:0000313" key="2">
    <source>
        <dbReference type="Proteomes" id="UP000001062"/>
    </source>
</evidence>
<proteinExistence type="predicted"/>
<dbReference type="Proteomes" id="UP000001062">
    <property type="component" value="Chromosome"/>
</dbReference>
<reference evidence="1 2" key="1">
    <citation type="journal article" date="2012" name="Stand. Genomic Sci.">
        <title>Complete genome sequence of the melanogenic marine bacterium Marinomonas mediterranea type strain (MMB-1(T)).</title>
        <authorList>
            <person name="Lucas-Elio P."/>
            <person name="Goodwin L."/>
            <person name="Woyke T."/>
            <person name="Pitluck S."/>
            <person name="Nolan M."/>
            <person name="Kyrpides N.C."/>
            <person name="Detter J.C."/>
            <person name="Copeland A."/>
            <person name="Teshima H."/>
            <person name="Bruce D."/>
            <person name="Detter C."/>
            <person name="Tapia R."/>
            <person name="Han S."/>
            <person name="Land M.L."/>
            <person name="Ivanova N."/>
            <person name="Mikhailova N."/>
            <person name="Johnston A.W."/>
            <person name="Sanchez-Amat A."/>
        </authorList>
    </citation>
    <scope>NUCLEOTIDE SEQUENCE [LARGE SCALE GENOMIC DNA]</scope>
    <source>
        <strain evidence="2">ATCC 700492 / JCM 21426 / NBRC 103028 / MMB-1</strain>
    </source>
</reference>